<dbReference type="Proteomes" id="UP000196573">
    <property type="component" value="Unassembled WGS sequence"/>
</dbReference>
<accession>A0A1X7AMG2</accession>
<evidence type="ECO:0000313" key="2">
    <source>
        <dbReference type="Proteomes" id="UP000196573"/>
    </source>
</evidence>
<protein>
    <submittedName>
        <fullName evidence="1">Uncharacterized protein</fullName>
    </submittedName>
</protein>
<organism evidence="1 2">
    <name type="scientific">Parendozoicomonas haliclonae</name>
    <dbReference type="NCBI Taxonomy" id="1960125"/>
    <lineage>
        <taxon>Bacteria</taxon>
        <taxon>Pseudomonadati</taxon>
        <taxon>Pseudomonadota</taxon>
        <taxon>Gammaproteobacteria</taxon>
        <taxon>Oceanospirillales</taxon>
        <taxon>Endozoicomonadaceae</taxon>
        <taxon>Parendozoicomonas</taxon>
    </lineage>
</organism>
<dbReference type="EMBL" id="FWPT01000008">
    <property type="protein sequence ID" value="SMA49485.1"/>
    <property type="molecule type" value="Genomic_DNA"/>
</dbReference>
<dbReference type="AlphaFoldDB" id="A0A1X7AMG2"/>
<name>A0A1X7AMG2_9GAMM</name>
<sequence length="72" mass="8211">MSETNRQRFGGLEGYEIYRVEKSNAQGVVTSVSFEVQTPEGEFLDRFRSIEQAMRLVKSLAGVPLEADDYDY</sequence>
<dbReference type="OrthoDB" id="9856578at2"/>
<keyword evidence="2" id="KW-1185">Reference proteome</keyword>
<dbReference type="RefSeq" id="WP_087111852.1">
    <property type="nucleotide sequence ID" value="NZ_CBCSCN010000010.1"/>
</dbReference>
<evidence type="ECO:0000313" key="1">
    <source>
        <dbReference type="EMBL" id="SMA49485.1"/>
    </source>
</evidence>
<gene>
    <name evidence="1" type="ORF">EHSB41UT_03283</name>
</gene>
<proteinExistence type="predicted"/>
<reference evidence="1 2" key="1">
    <citation type="submission" date="2017-03" db="EMBL/GenBank/DDBJ databases">
        <authorList>
            <person name="Afonso C.L."/>
            <person name="Miller P.J."/>
            <person name="Scott M.A."/>
            <person name="Spackman E."/>
            <person name="Goraichik I."/>
            <person name="Dimitrov K.M."/>
            <person name="Suarez D.L."/>
            <person name="Swayne D.E."/>
        </authorList>
    </citation>
    <scope>NUCLEOTIDE SEQUENCE [LARGE SCALE GENOMIC DNA]</scope>
    <source>
        <strain evidence="1">SB41UT1</strain>
    </source>
</reference>